<dbReference type="PANTHER" id="PTHR33908:SF11">
    <property type="entry name" value="MEMBRANE PROTEIN"/>
    <property type="match status" value="1"/>
</dbReference>
<dbReference type="InterPro" id="IPR038731">
    <property type="entry name" value="RgtA/B/C-like"/>
</dbReference>
<dbReference type="EMBL" id="MFPS01000007">
    <property type="protein sequence ID" value="OGH59434.1"/>
    <property type="molecule type" value="Genomic_DNA"/>
</dbReference>
<gene>
    <name evidence="10" type="ORF">A2725_01240</name>
</gene>
<evidence type="ECO:0000256" key="6">
    <source>
        <dbReference type="ARBA" id="ARBA00022989"/>
    </source>
</evidence>
<keyword evidence="7 8" id="KW-0472">Membrane</keyword>
<evidence type="ECO:0000256" key="8">
    <source>
        <dbReference type="SAM" id="Phobius"/>
    </source>
</evidence>
<feature type="transmembrane region" description="Helical" evidence="8">
    <location>
        <begin position="9"/>
        <end position="26"/>
    </location>
</feature>
<feature type="transmembrane region" description="Helical" evidence="8">
    <location>
        <begin position="289"/>
        <end position="307"/>
    </location>
</feature>
<dbReference type="GO" id="GO:0005886">
    <property type="term" value="C:plasma membrane"/>
    <property type="evidence" value="ECO:0007669"/>
    <property type="project" value="UniProtKB-SubCell"/>
</dbReference>
<evidence type="ECO:0000256" key="5">
    <source>
        <dbReference type="ARBA" id="ARBA00022692"/>
    </source>
</evidence>
<keyword evidence="5 8" id="KW-0812">Transmembrane</keyword>
<dbReference type="Pfam" id="PF13231">
    <property type="entry name" value="PMT_2"/>
    <property type="match status" value="1"/>
</dbReference>
<evidence type="ECO:0000256" key="4">
    <source>
        <dbReference type="ARBA" id="ARBA00022679"/>
    </source>
</evidence>
<feature type="transmembrane region" description="Helical" evidence="8">
    <location>
        <begin position="104"/>
        <end position="122"/>
    </location>
</feature>
<feature type="transmembrane region" description="Helical" evidence="8">
    <location>
        <begin position="337"/>
        <end position="354"/>
    </location>
</feature>
<evidence type="ECO:0000256" key="3">
    <source>
        <dbReference type="ARBA" id="ARBA00022676"/>
    </source>
</evidence>
<reference evidence="10 11" key="1">
    <citation type="journal article" date="2016" name="Nat. Commun.">
        <title>Thousands of microbial genomes shed light on interconnected biogeochemical processes in an aquifer system.</title>
        <authorList>
            <person name="Anantharaman K."/>
            <person name="Brown C.T."/>
            <person name="Hug L.A."/>
            <person name="Sharon I."/>
            <person name="Castelle C.J."/>
            <person name="Probst A.J."/>
            <person name="Thomas B.C."/>
            <person name="Singh A."/>
            <person name="Wilkins M.J."/>
            <person name="Karaoz U."/>
            <person name="Brodie E.L."/>
            <person name="Williams K.H."/>
            <person name="Hubbard S.S."/>
            <person name="Banfield J.F."/>
        </authorList>
    </citation>
    <scope>NUCLEOTIDE SEQUENCE [LARGE SCALE GENOMIC DNA]</scope>
</reference>
<evidence type="ECO:0000256" key="7">
    <source>
        <dbReference type="ARBA" id="ARBA00023136"/>
    </source>
</evidence>
<name>A0A1F6LJF5_9BACT</name>
<organism evidence="10 11">
    <name type="scientific">Candidatus Magasanikbacteria bacterium RIFCSPHIGHO2_01_FULL_33_34</name>
    <dbReference type="NCBI Taxonomy" id="1798671"/>
    <lineage>
        <taxon>Bacteria</taxon>
        <taxon>Candidatus Magasanikiibacteriota</taxon>
    </lineage>
</organism>
<sequence>MLKKFKSKGFLLIIAIIFLASFLRFFNVDSHDPYTDEVLTGFRAISMIDYDLSLVQTTPWQWVDKVPWWMHLSFHDHPILFFLIQHISIGILGENMLGLRSPSVLFGIASVFLIYLIATRLINKRAGYIAGLLFSMQSYHVWVSRLGIQDGTVIFFSLLILFLWIKALDENKLYLWILWGITLGLGIITKLTVLIIVPILLIYAVIYKYSFIKNKFFYYGVLSTIIFSFPFWLYNLFLYKNFGHFDFQVSALLNQHVERWQFRQGRAMVGRVGDRFIFFFEILRQANSIIFNFIISFSILTAIYLYIRNRSKLVLFLLATIILESFWFLIIGSTLRFVVMIIPYFILLIAYIFAKLFEWGKYKKFIYLFLGFIFVSELLFTVNSFLISPSLGKMNIDYAQINVEEQNFGFVEVNDYLDDYLYGKTSDAFGKPIYQFMVDLQNKQIENETRKNFTKYALVIIYDYDFNFLSRLWTFQRRLIYNSWPVMSDEAFFNITGDKWDEYYREQGVEHFLYFTGVEQKDFNVGPLYAPYKLKVETTAFEKYLLEKGIEPEFIKNHRNEDVFKVYKF</sequence>
<evidence type="ECO:0000256" key="2">
    <source>
        <dbReference type="ARBA" id="ARBA00022475"/>
    </source>
</evidence>
<comment type="subcellular location">
    <subcellularLocation>
        <location evidence="1">Cell membrane</location>
        <topology evidence="1">Multi-pass membrane protein</topology>
    </subcellularLocation>
</comment>
<feature type="transmembrane region" description="Helical" evidence="8">
    <location>
        <begin position="216"/>
        <end position="237"/>
    </location>
</feature>
<feature type="transmembrane region" description="Helical" evidence="8">
    <location>
        <begin position="177"/>
        <end position="204"/>
    </location>
</feature>
<evidence type="ECO:0000256" key="1">
    <source>
        <dbReference type="ARBA" id="ARBA00004651"/>
    </source>
</evidence>
<feature type="transmembrane region" description="Helical" evidence="8">
    <location>
        <begin position="366"/>
        <end position="387"/>
    </location>
</feature>
<keyword evidence="6 8" id="KW-1133">Transmembrane helix</keyword>
<keyword evidence="3" id="KW-0328">Glycosyltransferase</keyword>
<proteinExistence type="predicted"/>
<accession>A0A1F6LJF5</accession>
<dbReference type="AlphaFoldDB" id="A0A1F6LJF5"/>
<feature type="transmembrane region" description="Helical" evidence="8">
    <location>
        <begin position="142"/>
        <end position="165"/>
    </location>
</feature>
<keyword evidence="2" id="KW-1003">Cell membrane</keyword>
<evidence type="ECO:0000259" key="9">
    <source>
        <dbReference type="Pfam" id="PF13231"/>
    </source>
</evidence>
<evidence type="ECO:0000313" key="10">
    <source>
        <dbReference type="EMBL" id="OGH59434.1"/>
    </source>
</evidence>
<evidence type="ECO:0000313" key="11">
    <source>
        <dbReference type="Proteomes" id="UP000177067"/>
    </source>
</evidence>
<feature type="transmembrane region" description="Helical" evidence="8">
    <location>
        <begin position="314"/>
        <end position="331"/>
    </location>
</feature>
<dbReference type="GO" id="GO:0016763">
    <property type="term" value="F:pentosyltransferase activity"/>
    <property type="evidence" value="ECO:0007669"/>
    <property type="project" value="TreeGrafter"/>
</dbReference>
<dbReference type="GO" id="GO:0009103">
    <property type="term" value="P:lipopolysaccharide biosynthetic process"/>
    <property type="evidence" value="ECO:0007669"/>
    <property type="project" value="UniProtKB-ARBA"/>
</dbReference>
<keyword evidence="4" id="KW-0808">Transferase</keyword>
<dbReference type="InterPro" id="IPR050297">
    <property type="entry name" value="LipidA_mod_glycosyltrf_83"/>
</dbReference>
<dbReference type="Proteomes" id="UP000177067">
    <property type="component" value="Unassembled WGS sequence"/>
</dbReference>
<comment type="caution">
    <text evidence="10">The sequence shown here is derived from an EMBL/GenBank/DDBJ whole genome shotgun (WGS) entry which is preliminary data.</text>
</comment>
<dbReference type="PANTHER" id="PTHR33908">
    <property type="entry name" value="MANNOSYLTRANSFERASE YKCB-RELATED"/>
    <property type="match status" value="1"/>
</dbReference>
<feature type="domain" description="Glycosyltransferase RgtA/B/C/D-like" evidence="9">
    <location>
        <begin position="76"/>
        <end position="233"/>
    </location>
</feature>
<protein>
    <recommendedName>
        <fullName evidence="9">Glycosyltransferase RgtA/B/C/D-like domain-containing protein</fullName>
    </recommendedName>
</protein>